<dbReference type="PANTHER" id="PTHR34387">
    <property type="entry name" value="SLR1258 PROTEIN"/>
    <property type="match status" value="1"/>
</dbReference>
<comment type="caution">
    <text evidence="2">The sequence shown here is derived from an EMBL/GenBank/DDBJ whole genome shotgun (WGS) entry which is preliminary data.</text>
</comment>
<reference evidence="2 3" key="1">
    <citation type="journal article" date="2014" name="Genome Announc.">
        <title>Draft Genome Sequence of Moraxella bovoculi Strain 237T (ATCC BAA-1259T) Isolated from a Calf with Infectious Bovine Keratoconjunctivitis.</title>
        <authorList>
            <person name="Calcutt M.J."/>
            <person name="Foecking M.F."/>
            <person name="Martin N.T."/>
            <person name="Mhlanga-Mutangadura T."/>
            <person name="Reilly T.J."/>
        </authorList>
    </citation>
    <scope>NUCLEOTIDE SEQUENCE [LARGE SCALE GENOMIC DNA]</scope>
    <source>
        <strain evidence="2 3">237</strain>
    </source>
</reference>
<evidence type="ECO:0000313" key="2">
    <source>
        <dbReference type="EMBL" id="KDN25990.1"/>
    </source>
</evidence>
<dbReference type="AlphaFoldDB" id="A0A066UFY6"/>
<feature type="chain" id="PRO_5001627216" description="Periplasmic/secreted protein" evidence="1">
    <location>
        <begin position="27"/>
        <end position="237"/>
    </location>
</feature>
<accession>A0A066UFY6</accession>
<proteinExistence type="predicted"/>
<keyword evidence="1" id="KW-0732">Signal</keyword>
<gene>
    <name evidence="2" type="ORF">MBO_02335</name>
</gene>
<organism evidence="2 3">
    <name type="scientific">Moraxella bovoculi 237</name>
    <dbReference type="NCBI Taxonomy" id="743974"/>
    <lineage>
        <taxon>Bacteria</taxon>
        <taxon>Pseudomonadati</taxon>
        <taxon>Pseudomonadota</taxon>
        <taxon>Gammaproteobacteria</taxon>
        <taxon>Moraxellales</taxon>
        <taxon>Moraxellaceae</taxon>
        <taxon>Moraxella</taxon>
    </lineage>
</organism>
<dbReference type="Proteomes" id="UP000035860">
    <property type="component" value="Unassembled WGS sequence"/>
</dbReference>
<protein>
    <recommendedName>
        <fullName evidence="4">Periplasmic/secreted protein</fullName>
    </recommendedName>
</protein>
<evidence type="ECO:0000313" key="3">
    <source>
        <dbReference type="Proteomes" id="UP000035860"/>
    </source>
</evidence>
<dbReference type="GO" id="GO:0006974">
    <property type="term" value="P:DNA damage response"/>
    <property type="evidence" value="ECO:0007669"/>
    <property type="project" value="TreeGrafter"/>
</dbReference>
<dbReference type="Gene3D" id="3.30.110.170">
    <property type="entry name" value="Protein of unknown function (DUF541), domain 1"/>
    <property type="match status" value="1"/>
</dbReference>
<evidence type="ECO:0000256" key="1">
    <source>
        <dbReference type="SAM" id="SignalP"/>
    </source>
</evidence>
<feature type="signal peptide" evidence="1">
    <location>
        <begin position="1"/>
        <end position="26"/>
    </location>
</feature>
<dbReference type="RefSeq" id="WP_036362816.1">
    <property type="nucleotide sequence ID" value="NZ_AOMT01000005.1"/>
</dbReference>
<name>A0A066UFY6_9GAMM</name>
<dbReference type="Pfam" id="PF04402">
    <property type="entry name" value="SIMPL"/>
    <property type="match status" value="1"/>
</dbReference>
<dbReference type="eggNOG" id="COG3471">
    <property type="taxonomic scope" value="Bacteria"/>
</dbReference>
<keyword evidence="3" id="KW-1185">Reference proteome</keyword>
<evidence type="ECO:0008006" key="4">
    <source>
        <dbReference type="Google" id="ProtNLM"/>
    </source>
</evidence>
<dbReference type="OrthoDB" id="7062395at2"/>
<sequence>MIKPSKIINLLGISALAMSALGVAHAQSGDNYNRISFSVEAKTQVDNDEMRATLTKTTEAKTAKEIAKTLNDTINNALAIAKKYPDVIATTGRHSTYPRYGSNDNISGFTGNASIQIKSQNFEQSSQLIADLQTMMALDHLSFNVSDKSQDNLKKQLTLDAAKQFQQEAATIAQVFGAKDYKIVNVQLGDNDNYYSHAIPTAMSMARNESTDIENLNLESGKATLSYNASGTIELIR</sequence>
<dbReference type="InterPro" id="IPR052022">
    <property type="entry name" value="26kDa_periplasmic_antigen"/>
</dbReference>
<dbReference type="Gene3D" id="3.30.70.2970">
    <property type="entry name" value="Protein of unknown function (DUF541), domain 2"/>
    <property type="match status" value="1"/>
</dbReference>
<dbReference type="PANTHER" id="PTHR34387:SF1">
    <property type="entry name" value="PERIPLASMIC IMMUNOGENIC PROTEIN"/>
    <property type="match status" value="1"/>
</dbReference>
<dbReference type="InterPro" id="IPR007497">
    <property type="entry name" value="SIMPL/DUF541"/>
</dbReference>
<dbReference type="EMBL" id="AOMT01000005">
    <property type="protein sequence ID" value="KDN25990.1"/>
    <property type="molecule type" value="Genomic_DNA"/>
</dbReference>